<feature type="compositionally biased region" description="Low complexity" evidence="1">
    <location>
        <begin position="31"/>
        <end position="44"/>
    </location>
</feature>
<reference evidence="2 3" key="1">
    <citation type="submission" date="2023-03" db="EMBL/GenBank/DDBJ databases">
        <title>High-quality genome of Scylla paramamosain provides insights in environmental adaptation.</title>
        <authorList>
            <person name="Zhang L."/>
        </authorList>
    </citation>
    <scope>NUCLEOTIDE SEQUENCE [LARGE SCALE GENOMIC DNA]</scope>
    <source>
        <strain evidence="2">LZ_2023a</strain>
        <tissue evidence="2">Muscle</tissue>
    </source>
</reference>
<sequence>MQVMCFSAGRRGVAQDNDQHTRTSGRWQDPSRAARSSSRSFSASDQPRPSVYPSGGSFPRPLNSGSHSSGPIIAPEVADVAAFPGSVRGRADCSHVNVPFFAHTLNFFIPPRQYPVSAVLKCKKLSPRLHRHFAARQYYPSPNHITTSYHSVSTPRHATPRLTTLRHHTTLSRLSSPGLSHHFILTHNNTILWREAFNLAFSMEPRSLGPIGYFFLHEESKCSLPATHQPLTSLTFKPRRCRETVSSLLPSFRGSVEGLRLPLGIHHGRYHELRAATPFHGRVRENGRVEGA</sequence>
<accession>A0AAW0TFK7</accession>
<feature type="region of interest" description="Disordered" evidence="1">
    <location>
        <begin position="1"/>
        <end position="70"/>
    </location>
</feature>
<protein>
    <submittedName>
        <fullName evidence="2">Uncharacterized protein</fullName>
    </submittedName>
</protein>
<evidence type="ECO:0000256" key="1">
    <source>
        <dbReference type="SAM" id="MobiDB-lite"/>
    </source>
</evidence>
<evidence type="ECO:0000313" key="3">
    <source>
        <dbReference type="Proteomes" id="UP001487740"/>
    </source>
</evidence>
<dbReference type="AlphaFoldDB" id="A0AAW0TFK7"/>
<gene>
    <name evidence="2" type="ORF">O3P69_010807</name>
</gene>
<keyword evidence="3" id="KW-1185">Reference proteome</keyword>
<dbReference type="EMBL" id="JARAKH010000031">
    <property type="protein sequence ID" value="KAK8386384.1"/>
    <property type="molecule type" value="Genomic_DNA"/>
</dbReference>
<comment type="caution">
    <text evidence="2">The sequence shown here is derived from an EMBL/GenBank/DDBJ whole genome shotgun (WGS) entry which is preliminary data.</text>
</comment>
<proteinExistence type="predicted"/>
<organism evidence="2 3">
    <name type="scientific">Scylla paramamosain</name>
    <name type="common">Mud crab</name>
    <dbReference type="NCBI Taxonomy" id="85552"/>
    <lineage>
        <taxon>Eukaryota</taxon>
        <taxon>Metazoa</taxon>
        <taxon>Ecdysozoa</taxon>
        <taxon>Arthropoda</taxon>
        <taxon>Crustacea</taxon>
        <taxon>Multicrustacea</taxon>
        <taxon>Malacostraca</taxon>
        <taxon>Eumalacostraca</taxon>
        <taxon>Eucarida</taxon>
        <taxon>Decapoda</taxon>
        <taxon>Pleocyemata</taxon>
        <taxon>Brachyura</taxon>
        <taxon>Eubrachyura</taxon>
        <taxon>Portunoidea</taxon>
        <taxon>Portunidae</taxon>
        <taxon>Portuninae</taxon>
        <taxon>Scylla</taxon>
    </lineage>
</organism>
<name>A0AAW0TFK7_SCYPA</name>
<dbReference type="Proteomes" id="UP001487740">
    <property type="component" value="Unassembled WGS sequence"/>
</dbReference>
<evidence type="ECO:0000313" key="2">
    <source>
        <dbReference type="EMBL" id="KAK8386384.1"/>
    </source>
</evidence>